<dbReference type="RefSeq" id="XP_007290189.1">
    <property type="nucleotide sequence ID" value="XM_007290127.1"/>
</dbReference>
<dbReference type="OrthoDB" id="4525039at2759"/>
<dbReference type="EMBL" id="JH921431">
    <property type="protein sequence ID" value="EKD19063.1"/>
    <property type="molecule type" value="Genomic_DNA"/>
</dbReference>
<gene>
    <name evidence="3" type="ORF">MBM_02300</name>
</gene>
<evidence type="ECO:0000313" key="3">
    <source>
        <dbReference type="EMBL" id="EKD19063.1"/>
    </source>
</evidence>
<reference evidence="3 4" key="1">
    <citation type="journal article" date="2012" name="BMC Genomics">
        <title>Sequencing the genome of Marssonina brunnea reveals fungus-poplar co-evolution.</title>
        <authorList>
            <person name="Zhu S."/>
            <person name="Cao Y.-Z."/>
            <person name="Jiang C."/>
            <person name="Tan B.-Y."/>
            <person name="Wang Z."/>
            <person name="Feng S."/>
            <person name="Zhang L."/>
            <person name="Su X.-H."/>
            <person name="Brejova B."/>
            <person name="Vinar T."/>
            <person name="Xu M."/>
            <person name="Wang M.-X."/>
            <person name="Zhang S.-G."/>
            <person name="Huang M.-R."/>
            <person name="Wu R."/>
            <person name="Zhou Y."/>
        </authorList>
    </citation>
    <scope>NUCLEOTIDE SEQUENCE [LARGE SCALE GENOMIC DNA]</scope>
    <source>
        <strain evidence="3 4">MB_m1</strain>
    </source>
</reference>
<feature type="chain" id="PRO_5003853434" evidence="2">
    <location>
        <begin position="25"/>
        <end position="245"/>
    </location>
</feature>
<sequence>MILSSQFTCSILLALSFLVNRAYGERGIIGYRTVQEWEAKQMNAYQKPFRDRVFDKDNAQQNQLGHGLYLINEPASWNVPEWLTSWYCVVEADMDKFAETSKIWIPGQYTGLDKHGRKRSKPTQLWNWRADNENTILEYIRVMGQPNPKKALRFARVPAAPGKLQVVIPSDMVNRNTLDFSAQCWETKEELFDYSSATVDWMNWEIAGDPDVADPEPSDSSDKKEEASWYQGWLDCIRGSGTCTW</sequence>
<dbReference type="Proteomes" id="UP000006753">
    <property type="component" value="Unassembled WGS sequence"/>
</dbReference>
<keyword evidence="4" id="KW-1185">Reference proteome</keyword>
<organism evidence="3 4">
    <name type="scientific">Marssonina brunnea f. sp. multigermtubi (strain MB_m1)</name>
    <name type="common">Marssonina leaf spot fungus</name>
    <dbReference type="NCBI Taxonomy" id="1072389"/>
    <lineage>
        <taxon>Eukaryota</taxon>
        <taxon>Fungi</taxon>
        <taxon>Dikarya</taxon>
        <taxon>Ascomycota</taxon>
        <taxon>Pezizomycotina</taxon>
        <taxon>Leotiomycetes</taxon>
        <taxon>Helotiales</taxon>
        <taxon>Drepanopezizaceae</taxon>
        <taxon>Drepanopeziza</taxon>
    </lineage>
</organism>
<dbReference type="KEGG" id="mbe:MBM_02300"/>
<protein>
    <submittedName>
        <fullName evidence="3">Uncharacterized protein</fullName>
    </submittedName>
</protein>
<name>K1XDY0_MARBU</name>
<accession>K1XDY0</accession>
<evidence type="ECO:0000313" key="4">
    <source>
        <dbReference type="Proteomes" id="UP000006753"/>
    </source>
</evidence>
<dbReference type="AlphaFoldDB" id="K1XDY0"/>
<dbReference type="Pfam" id="PF19287">
    <property type="entry name" value="DUF5910"/>
    <property type="match status" value="1"/>
</dbReference>
<dbReference type="InParanoid" id="K1XDY0"/>
<dbReference type="HOGENOM" id="CLU_091777_0_0_1"/>
<keyword evidence="2" id="KW-0732">Signal</keyword>
<evidence type="ECO:0000256" key="2">
    <source>
        <dbReference type="SAM" id="SignalP"/>
    </source>
</evidence>
<evidence type="ECO:0000256" key="1">
    <source>
        <dbReference type="SAM" id="MobiDB-lite"/>
    </source>
</evidence>
<feature type="signal peptide" evidence="2">
    <location>
        <begin position="1"/>
        <end position="24"/>
    </location>
</feature>
<dbReference type="InterPro" id="IPR045564">
    <property type="entry name" value="DUF5910"/>
</dbReference>
<feature type="region of interest" description="Disordered" evidence="1">
    <location>
        <begin position="207"/>
        <end position="226"/>
    </location>
</feature>
<dbReference type="eggNOG" id="ENOG502SUI0">
    <property type="taxonomic scope" value="Eukaryota"/>
</dbReference>
<proteinExistence type="predicted"/>
<dbReference type="GeneID" id="18758235"/>